<dbReference type="PANTHER" id="PTHR24384:SF189">
    <property type="entry name" value="C2H2-TYPE DOMAIN-CONTAINING PROTEIN-RELATED"/>
    <property type="match status" value="1"/>
</dbReference>
<evidence type="ECO:0000313" key="13">
    <source>
        <dbReference type="Proteomes" id="UP000694941"/>
    </source>
</evidence>
<organism evidence="13 16">
    <name type="scientific">Limulus polyphemus</name>
    <name type="common">Atlantic horseshoe crab</name>
    <dbReference type="NCBI Taxonomy" id="6850"/>
    <lineage>
        <taxon>Eukaryota</taxon>
        <taxon>Metazoa</taxon>
        <taxon>Ecdysozoa</taxon>
        <taxon>Arthropoda</taxon>
        <taxon>Chelicerata</taxon>
        <taxon>Merostomata</taxon>
        <taxon>Xiphosura</taxon>
        <taxon>Limulidae</taxon>
        <taxon>Limulus</taxon>
    </lineage>
</organism>
<dbReference type="Gene3D" id="3.30.160.60">
    <property type="entry name" value="Classic Zinc Finger"/>
    <property type="match status" value="8"/>
</dbReference>
<dbReference type="PROSITE" id="PS00028">
    <property type="entry name" value="ZINC_FINGER_C2H2_1"/>
    <property type="match status" value="10"/>
</dbReference>
<feature type="compositionally biased region" description="Low complexity" evidence="11">
    <location>
        <begin position="10"/>
        <end position="21"/>
    </location>
</feature>
<evidence type="ECO:0000256" key="11">
    <source>
        <dbReference type="SAM" id="MobiDB-lite"/>
    </source>
</evidence>
<dbReference type="PANTHER" id="PTHR24384">
    <property type="entry name" value="FINGER PUTATIVE TRANSCRIPTION FACTOR FAMILY-RELATED"/>
    <property type="match status" value="1"/>
</dbReference>
<feature type="domain" description="C2H2-type" evidence="12">
    <location>
        <begin position="652"/>
        <end position="675"/>
    </location>
</feature>
<evidence type="ECO:0000256" key="5">
    <source>
        <dbReference type="ARBA" id="ARBA00022833"/>
    </source>
</evidence>
<evidence type="ECO:0000256" key="2">
    <source>
        <dbReference type="ARBA" id="ARBA00022723"/>
    </source>
</evidence>
<feature type="domain" description="C2H2-type" evidence="12">
    <location>
        <begin position="344"/>
        <end position="367"/>
    </location>
</feature>
<evidence type="ECO:0000256" key="1">
    <source>
        <dbReference type="ARBA" id="ARBA00004123"/>
    </source>
</evidence>
<evidence type="ECO:0000256" key="4">
    <source>
        <dbReference type="ARBA" id="ARBA00022771"/>
    </source>
</evidence>
<dbReference type="Pfam" id="PF13912">
    <property type="entry name" value="zf-C2H2_6"/>
    <property type="match status" value="2"/>
</dbReference>
<dbReference type="RefSeq" id="XP_022245211.1">
    <property type="nucleotide sequence ID" value="XM_022389503.1"/>
</dbReference>
<keyword evidence="2" id="KW-0479">Metal-binding</keyword>
<keyword evidence="6" id="KW-0805">Transcription regulation</keyword>
<evidence type="ECO:0000256" key="7">
    <source>
        <dbReference type="ARBA" id="ARBA00023125"/>
    </source>
</evidence>
<reference evidence="14 15" key="1">
    <citation type="submission" date="2025-05" db="UniProtKB">
        <authorList>
            <consortium name="RefSeq"/>
        </authorList>
    </citation>
    <scope>IDENTIFICATION</scope>
    <source>
        <tissue evidence="14 15">Muscle</tissue>
    </source>
</reference>
<feature type="domain" description="C2H2-type" evidence="12">
    <location>
        <begin position="372"/>
        <end position="399"/>
    </location>
</feature>
<dbReference type="SUPFAM" id="SSF57667">
    <property type="entry name" value="beta-beta-alpha zinc fingers"/>
    <property type="match status" value="7"/>
</dbReference>
<keyword evidence="8" id="KW-0804">Transcription</keyword>
<dbReference type="PROSITE" id="PS50157">
    <property type="entry name" value="ZINC_FINGER_C2H2_2"/>
    <property type="match status" value="11"/>
</dbReference>
<evidence type="ECO:0000256" key="6">
    <source>
        <dbReference type="ARBA" id="ARBA00023015"/>
    </source>
</evidence>
<dbReference type="Pfam" id="PF00096">
    <property type="entry name" value="zf-C2H2"/>
    <property type="match status" value="6"/>
</dbReference>
<evidence type="ECO:0000313" key="16">
    <source>
        <dbReference type="RefSeq" id="XP_022245211.1"/>
    </source>
</evidence>
<evidence type="ECO:0000259" key="12">
    <source>
        <dbReference type="PROSITE" id="PS50157"/>
    </source>
</evidence>
<dbReference type="GeneID" id="106462296"/>
<accession>A0ABM1SNK5</accession>
<dbReference type="InterPro" id="IPR050752">
    <property type="entry name" value="C2H2-ZF_domain"/>
</dbReference>
<feature type="region of interest" description="Disordered" evidence="11">
    <location>
        <begin position="1"/>
        <end position="34"/>
    </location>
</feature>
<name>A0ABM1SNK5_LIMPO</name>
<dbReference type="InterPro" id="IPR013087">
    <property type="entry name" value="Znf_C2H2_type"/>
</dbReference>
<dbReference type="Proteomes" id="UP000694941">
    <property type="component" value="Unplaced"/>
</dbReference>
<comment type="subcellular location">
    <subcellularLocation>
        <location evidence="1">Nucleus</location>
    </subcellularLocation>
</comment>
<feature type="domain" description="C2H2-type" evidence="12">
    <location>
        <begin position="427"/>
        <end position="455"/>
    </location>
</feature>
<feature type="domain" description="C2H2-type" evidence="12">
    <location>
        <begin position="511"/>
        <end position="538"/>
    </location>
</feature>
<evidence type="ECO:0000256" key="8">
    <source>
        <dbReference type="ARBA" id="ARBA00023163"/>
    </source>
</evidence>
<proteinExistence type="predicted"/>
<evidence type="ECO:0000256" key="10">
    <source>
        <dbReference type="PROSITE-ProRule" id="PRU00042"/>
    </source>
</evidence>
<feature type="domain" description="C2H2-type" evidence="12">
    <location>
        <begin position="539"/>
        <end position="566"/>
    </location>
</feature>
<evidence type="ECO:0000256" key="3">
    <source>
        <dbReference type="ARBA" id="ARBA00022737"/>
    </source>
</evidence>
<feature type="domain" description="C2H2-type" evidence="12">
    <location>
        <begin position="40"/>
        <end position="68"/>
    </location>
</feature>
<evidence type="ECO:0000313" key="15">
    <source>
        <dbReference type="RefSeq" id="XP_022245210.1"/>
    </source>
</evidence>
<dbReference type="SMART" id="SM00355">
    <property type="entry name" value="ZnF_C2H2"/>
    <property type="match status" value="12"/>
</dbReference>
<feature type="domain" description="C2H2-type" evidence="12">
    <location>
        <begin position="595"/>
        <end position="622"/>
    </location>
</feature>
<keyword evidence="13" id="KW-1185">Reference proteome</keyword>
<gene>
    <name evidence="14 15 16" type="primary">LOC106462296</name>
</gene>
<dbReference type="InterPro" id="IPR036236">
    <property type="entry name" value="Znf_C2H2_sf"/>
</dbReference>
<feature type="domain" description="C2H2-type" evidence="12">
    <location>
        <begin position="567"/>
        <end position="594"/>
    </location>
</feature>
<keyword evidence="7" id="KW-0238">DNA-binding</keyword>
<evidence type="ECO:0000256" key="9">
    <source>
        <dbReference type="ARBA" id="ARBA00023242"/>
    </source>
</evidence>
<keyword evidence="4 10" id="KW-0863">Zinc-finger</keyword>
<evidence type="ECO:0000313" key="14">
    <source>
        <dbReference type="RefSeq" id="XP_013777649.1"/>
    </source>
</evidence>
<dbReference type="RefSeq" id="XP_013777649.1">
    <property type="nucleotide sequence ID" value="XM_013922195.2"/>
</dbReference>
<keyword evidence="3" id="KW-0677">Repeat</keyword>
<feature type="domain" description="C2H2-type" evidence="12">
    <location>
        <begin position="480"/>
        <end position="507"/>
    </location>
</feature>
<keyword evidence="9" id="KW-0539">Nucleus</keyword>
<protein>
    <submittedName>
        <fullName evidence="14 15">Zinc finger protein 436-like</fullName>
    </submittedName>
</protein>
<keyword evidence="5" id="KW-0862">Zinc</keyword>
<dbReference type="RefSeq" id="XP_022245210.1">
    <property type="nucleotide sequence ID" value="XM_022389502.1"/>
</dbReference>
<feature type="domain" description="C2H2-type" evidence="12">
    <location>
        <begin position="623"/>
        <end position="651"/>
    </location>
</feature>
<sequence length="687" mass="79401">MTTVVEDFPSSETETSSSNEPTSEDKDTNRDLLGNPSEPLKCEICSKVFISSSFLMCHMEIYHKVKKKVNRKKNDKVIDVLCNEELLLETKSFNGEDISEDENHIICSNSCTNSVNCEVLLEEPMEDQPQNNIHMDKNACVENHFSDLDENQEKNEETRDLEEQPTTNIEMHKSKNKMSKKEGDEAVGVLCNEELLLEAKSFNEEDITEDEDENHMIFGNSCNNSVNCEILLEELMEDQSHNHIHKDKTDTCENEFSELNEHHEDEETRDLDRQPASDIEMNKSGSCERVFIMEDSLATYKEQDKSSSSDEHHCTQCVFSAKSYLELLNHIATHQDCQEDKRPFKCLECGKKFKAEGHLRQHQEAHAQFELVKCSLCNNLFRKGSGLATHMRVHLRKNPSSQSCENVKLNSQEIIVRKITNTGDKRFHCSVCDKGFSCTNNVMKHYIAKHDPNNPNIPSTSFESSEKDNEIEKVLSTDSYPCEKCGRLFTSLKTLEGHKKIHRNETENRRFRCPYCKYSTNKSTDLRNHVAIHTNERPHQCSCCGKGFTEQSSLRKHMLTHTGEKPYACDVCGKKFTQRGHTNIHMRIHNKEKPYRCPYCEKTFAYHNVLTRHLKTHTEDRPYKCTYCSKTFKRSSALQGHEIAQHTHEYPLKCTECGKGFIEFGNMQIHLRNTHNIAIYKLKEEHN</sequence>